<evidence type="ECO:0000313" key="2">
    <source>
        <dbReference type="EMBL" id="KZP07026.1"/>
    </source>
</evidence>
<gene>
    <name evidence="2" type="ORF">FIBSPDRAFT_902356</name>
</gene>
<name>A0A167XB62_9AGAM</name>
<reference evidence="2" key="1">
    <citation type="journal article" date="2016" name="Mol. Biol. Evol.">
        <title>Comparative Genomics of Early-Diverging Mushroom-Forming Fungi Provides Insights into the Origins of Lignocellulose Decay Capabilities.</title>
        <authorList>
            <person name="Nagy L.G."/>
            <person name="Riley R."/>
            <person name="Tritt A."/>
            <person name="Adam C."/>
            <person name="Daum C."/>
            <person name="Floudas D."/>
            <person name="Sun H."/>
            <person name="Yadav J.S."/>
            <person name="Pangilinan J."/>
            <person name="Larsson K.H."/>
            <person name="Matsuura K."/>
            <person name="Barry K."/>
            <person name="Labutti K."/>
            <person name="Kuo R."/>
            <person name="Ohm R.A."/>
            <person name="Bhattacharya S.S."/>
            <person name="Shirouzu T."/>
            <person name="Yoshinaga Y."/>
            <person name="Martin F.M."/>
            <person name="Grigoriev I.V."/>
            <person name="Hibbett D.S."/>
        </authorList>
    </citation>
    <scope>NUCLEOTIDE SEQUENCE [LARGE SCALE GENOMIC DNA]</scope>
    <source>
        <strain evidence="2">CBS 109695</strain>
    </source>
</reference>
<organism evidence="2">
    <name type="scientific">Athelia psychrophila</name>
    <dbReference type="NCBI Taxonomy" id="1759441"/>
    <lineage>
        <taxon>Eukaryota</taxon>
        <taxon>Fungi</taxon>
        <taxon>Dikarya</taxon>
        <taxon>Basidiomycota</taxon>
        <taxon>Agaricomycotina</taxon>
        <taxon>Agaricomycetes</taxon>
        <taxon>Agaricomycetidae</taxon>
        <taxon>Atheliales</taxon>
        <taxon>Atheliaceae</taxon>
        <taxon>Athelia</taxon>
    </lineage>
</organism>
<protein>
    <submittedName>
        <fullName evidence="2">Uncharacterized protein</fullName>
    </submittedName>
</protein>
<feature type="region of interest" description="Disordered" evidence="1">
    <location>
        <begin position="1"/>
        <end position="21"/>
    </location>
</feature>
<evidence type="ECO:0000256" key="1">
    <source>
        <dbReference type="SAM" id="MobiDB-lite"/>
    </source>
</evidence>
<accession>A0A167XB62</accession>
<sequence>MLGTFTLRRSTSSSNASSTRGSKRICDSAWTLPTLSRTHLPSRGARSHEALGEDAHRAGYEQASQRLAPVTTPLPSASLKPLEITFWHSHFKVLCQMTDGGAQVVMIFEHNIDMEFGFERRLRGIWPSLPQDDWDLIILSEYHPVIVAGRSEESCPIRISTGHTRSRVPRGRPSHPALRVLLLHRATPSPSLSPVAHKMAHDLTLKSDTREGTYGPRGGLLMDG</sequence>
<dbReference type="AlphaFoldDB" id="A0A167XB62"/>
<dbReference type="EMBL" id="KV417764">
    <property type="protein sequence ID" value="KZP07026.1"/>
    <property type="molecule type" value="Genomic_DNA"/>
</dbReference>
<feature type="compositionally biased region" description="Low complexity" evidence="1">
    <location>
        <begin position="1"/>
        <end position="20"/>
    </location>
</feature>
<proteinExistence type="predicted"/>
<dbReference type="STRING" id="436010.A0A167XB62"/>